<reference evidence="1 4" key="2">
    <citation type="submission" date="2017-09" db="EMBL/GenBank/DDBJ databases">
        <title>Extensive intraspecific genome diversity in a model arbuscular mycorrhizal fungus.</title>
        <authorList>
            <person name="Chen E.C."/>
            <person name="Morin E."/>
            <person name="Beaudet D."/>
            <person name="Noel J."/>
            <person name="Ndikumana S."/>
            <person name="Charron P."/>
            <person name="St-Onge C."/>
            <person name="Giorgi J."/>
            <person name="Grigoriev I.V."/>
            <person name="Roux C."/>
            <person name="Martin F.M."/>
            <person name="Corradi N."/>
        </authorList>
    </citation>
    <scope>NUCLEOTIDE SEQUENCE [LARGE SCALE GENOMIC DNA]</scope>
    <source>
        <strain evidence="1 4">A5</strain>
    </source>
</reference>
<comment type="caution">
    <text evidence="2">The sequence shown here is derived from an EMBL/GenBank/DDBJ whole genome shotgun (WGS) entry which is preliminary data.</text>
</comment>
<dbReference type="Proteomes" id="UP000232722">
    <property type="component" value="Unassembled WGS sequence"/>
</dbReference>
<evidence type="ECO:0000313" key="4">
    <source>
        <dbReference type="Proteomes" id="UP000232722"/>
    </source>
</evidence>
<reference evidence="2 3" key="4">
    <citation type="submission" date="2017-10" db="EMBL/GenBank/DDBJ databases">
        <title>Genome analyses suggest a sexual origin of heterokaryosis in a supposedly ancient asexual fungus.</title>
        <authorList>
            <person name="Corradi N."/>
            <person name="Sedzielewska K."/>
            <person name="Noel J."/>
            <person name="Charron P."/>
            <person name="Farinelli L."/>
            <person name="Marton T."/>
            <person name="Kruger M."/>
            <person name="Pelin A."/>
            <person name="Brachmann A."/>
            <person name="Corradi N."/>
        </authorList>
    </citation>
    <scope>NUCLEOTIDE SEQUENCE [LARGE SCALE GENOMIC DNA]</scope>
    <source>
        <strain evidence="2 3">A1</strain>
    </source>
</reference>
<accession>A0A2N0S3R4</accession>
<sequence length="79" mass="9152">MDFLHLYNGFLPPVTKAKDGQFTNPIHLYSMEIFLKIPGYDAHCESIEKNTYLRLCCPVCQKSYDEMELEPKAYNSDGE</sequence>
<reference evidence="2 3" key="3">
    <citation type="submission" date="2017-10" db="EMBL/GenBank/DDBJ databases">
        <title>Extensive intraspecific genome diversity in a model arbuscular mycorrhizal fungus.</title>
        <authorList>
            <person name="Chen E.C.H."/>
            <person name="Morin E."/>
            <person name="Baudet D."/>
            <person name="Noel J."/>
            <person name="Ndikumana S."/>
            <person name="Charron P."/>
            <person name="St-Onge C."/>
            <person name="Giorgi J."/>
            <person name="Grigoriev I.V."/>
            <person name="Roux C."/>
            <person name="Martin F.M."/>
            <person name="Corradi N."/>
        </authorList>
    </citation>
    <scope>NUCLEOTIDE SEQUENCE [LARGE SCALE GENOMIC DNA]</scope>
    <source>
        <strain evidence="2 3">A1</strain>
    </source>
</reference>
<proteinExistence type="predicted"/>
<dbReference type="VEuPathDB" id="FungiDB:RhiirA1_455143"/>
<evidence type="ECO:0000313" key="3">
    <source>
        <dbReference type="Proteomes" id="UP000232688"/>
    </source>
</evidence>
<reference evidence="1 4" key="1">
    <citation type="submission" date="2016-04" db="EMBL/GenBank/DDBJ databases">
        <title>Genome analyses suggest a sexual origin of heterokaryosis in a supposedly ancient asexual fungus.</title>
        <authorList>
            <person name="Ropars J."/>
            <person name="Sedzielewska K."/>
            <person name="Noel J."/>
            <person name="Charron P."/>
            <person name="Farinelli L."/>
            <person name="Marton T."/>
            <person name="Kruger M."/>
            <person name="Pelin A."/>
            <person name="Brachmann A."/>
            <person name="Corradi N."/>
        </authorList>
    </citation>
    <scope>NUCLEOTIDE SEQUENCE [LARGE SCALE GENOMIC DNA]</scope>
    <source>
        <strain evidence="1 4">A5</strain>
    </source>
</reference>
<gene>
    <name evidence="2" type="ORF">RhiirA1_455143</name>
    <name evidence="1" type="ORF">RhiirA5_423713</name>
</gene>
<organism evidence="2 3">
    <name type="scientific">Rhizophagus irregularis</name>
    <dbReference type="NCBI Taxonomy" id="588596"/>
    <lineage>
        <taxon>Eukaryota</taxon>
        <taxon>Fungi</taxon>
        <taxon>Fungi incertae sedis</taxon>
        <taxon>Mucoromycota</taxon>
        <taxon>Glomeromycotina</taxon>
        <taxon>Glomeromycetes</taxon>
        <taxon>Glomerales</taxon>
        <taxon>Glomeraceae</taxon>
        <taxon>Rhizophagus</taxon>
    </lineage>
</organism>
<dbReference type="EMBL" id="LLXJ01001182">
    <property type="protein sequence ID" value="PKC03465.1"/>
    <property type="molecule type" value="Genomic_DNA"/>
</dbReference>
<evidence type="ECO:0000313" key="1">
    <source>
        <dbReference type="EMBL" id="PKC03465.1"/>
    </source>
</evidence>
<dbReference type="AlphaFoldDB" id="A0A2N0S3R4"/>
<evidence type="ECO:0000313" key="2">
    <source>
        <dbReference type="EMBL" id="PKC70166.1"/>
    </source>
</evidence>
<name>A0A2N0S3R4_9GLOM</name>
<dbReference type="Proteomes" id="UP000232688">
    <property type="component" value="Unassembled WGS sequence"/>
</dbReference>
<dbReference type="EMBL" id="LLXH01000240">
    <property type="protein sequence ID" value="PKC70166.1"/>
    <property type="molecule type" value="Genomic_DNA"/>
</dbReference>
<protein>
    <submittedName>
        <fullName evidence="2">Uncharacterized protein</fullName>
    </submittedName>
</protein>